<keyword evidence="2 7" id="KW-0813">Transport</keyword>
<dbReference type="InterPro" id="IPR035906">
    <property type="entry name" value="MetI-like_sf"/>
</dbReference>
<feature type="transmembrane region" description="Helical" evidence="7">
    <location>
        <begin position="263"/>
        <end position="280"/>
    </location>
</feature>
<gene>
    <name evidence="9" type="ORF">IDH41_00300</name>
</gene>
<feature type="transmembrane region" description="Helical" evidence="7">
    <location>
        <begin position="184"/>
        <end position="209"/>
    </location>
</feature>
<sequence length="295" mass="32852">MHLISRPYRMFLVFNSVVLAFLALLCLFPIINVLAVSFSSSSAADAGEVVLWPVGFTLKSYDFVLQGGEFNTAFLYSLLRVALGVPIGAVITMLIAYPLSKESHAFPQRTLYVWIFVFTMLFNGGLIPTFLIIKEVQLLNTIWALVLPGAVSVFNVLLMLNFFRGLPKELEDASLIDGASHFRTLWSVYLPISLPSLATILLFTLVGHWNSWFDGMIYMNHVDKYPLATYLQSILNLTAIPQTNLTLEQAILLKSVSSRTARAAQIFVAAFPILLVYPFLQKYFVKGLVIGSVKG</sequence>
<evidence type="ECO:0000256" key="2">
    <source>
        <dbReference type="ARBA" id="ARBA00022448"/>
    </source>
</evidence>
<dbReference type="AlphaFoldDB" id="A0A927CF96"/>
<evidence type="ECO:0000313" key="10">
    <source>
        <dbReference type="Proteomes" id="UP000632125"/>
    </source>
</evidence>
<dbReference type="PANTHER" id="PTHR43744">
    <property type="entry name" value="ABC TRANSPORTER PERMEASE PROTEIN MG189-RELATED-RELATED"/>
    <property type="match status" value="1"/>
</dbReference>
<evidence type="ECO:0000256" key="3">
    <source>
        <dbReference type="ARBA" id="ARBA00022475"/>
    </source>
</evidence>
<protein>
    <submittedName>
        <fullName evidence="9">Carbohydrate ABC transporter permease</fullName>
    </submittedName>
</protein>
<reference evidence="9" key="1">
    <citation type="submission" date="2020-09" db="EMBL/GenBank/DDBJ databases">
        <title>A novel bacterium of genus Paenibacillus, isolated from South China Sea.</title>
        <authorList>
            <person name="Huang H."/>
            <person name="Mo K."/>
            <person name="Hu Y."/>
        </authorList>
    </citation>
    <scope>NUCLEOTIDE SEQUENCE</scope>
    <source>
        <strain evidence="9">IB182493</strain>
    </source>
</reference>
<dbReference type="PROSITE" id="PS50928">
    <property type="entry name" value="ABC_TM1"/>
    <property type="match status" value="1"/>
</dbReference>
<proteinExistence type="inferred from homology"/>
<evidence type="ECO:0000256" key="1">
    <source>
        <dbReference type="ARBA" id="ARBA00004651"/>
    </source>
</evidence>
<keyword evidence="3" id="KW-1003">Cell membrane</keyword>
<dbReference type="PANTHER" id="PTHR43744:SF9">
    <property type="entry name" value="POLYGALACTURONAN_RHAMNOGALACTURONAN TRANSPORT SYSTEM PERMEASE PROTEIN YTCP"/>
    <property type="match status" value="1"/>
</dbReference>
<dbReference type="GO" id="GO:0055085">
    <property type="term" value="P:transmembrane transport"/>
    <property type="evidence" value="ECO:0007669"/>
    <property type="project" value="InterPro"/>
</dbReference>
<dbReference type="InterPro" id="IPR000515">
    <property type="entry name" value="MetI-like"/>
</dbReference>
<dbReference type="Gene3D" id="1.10.3720.10">
    <property type="entry name" value="MetI-like"/>
    <property type="match status" value="1"/>
</dbReference>
<dbReference type="Proteomes" id="UP000632125">
    <property type="component" value="Unassembled WGS sequence"/>
</dbReference>
<dbReference type="Pfam" id="PF00528">
    <property type="entry name" value="BPD_transp_1"/>
    <property type="match status" value="1"/>
</dbReference>
<feature type="transmembrane region" description="Helical" evidence="7">
    <location>
        <begin position="73"/>
        <end position="99"/>
    </location>
</feature>
<evidence type="ECO:0000256" key="7">
    <source>
        <dbReference type="RuleBase" id="RU363032"/>
    </source>
</evidence>
<comment type="similarity">
    <text evidence="7">Belongs to the binding-protein-dependent transport system permease family.</text>
</comment>
<feature type="transmembrane region" description="Helical" evidence="7">
    <location>
        <begin position="111"/>
        <end position="133"/>
    </location>
</feature>
<dbReference type="CDD" id="cd06261">
    <property type="entry name" value="TM_PBP2"/>
    <property type="match status" value="1"/>
</dbReference>
<dbReference type="RefSeq" id="WP_190857211.1">
    <property type="nucleotide sequence ID" value="NZ_JACXIY010000001.1"/>
</dbReference>
<dbReference type="EMBL" id="JACXIY010000001">
    <property type="protein sequence ID" value="MBD2866998.1"/>
    <property type="molecule type" value="Genomic_DNA"/>
</dbReference>
<comment type="subcellular location">
    <subcellularLocation>
        <location evidence="1 7">Cell membrane</location>
        <topology evidence="1 7">Multi-pass membrane protein</topology>
    </subcellularLocation>
</comment>
<feature type="domain" description="ABC transmembrane type-1" evidence="8">
    <location>
        <begin position="74"/>
        <end position="277"/>
    </location>
</feature>
<keyword evidence="6 7" id="KW-0472">Membrane</keyword>
<feature type="transmembrane region" description="Helical" evidence="7">
    <location>
        <begin position="139"/>
        <end position="163"/>
    </location>
</feature>
<evidence type="ECO:0000256" key="4">
    <source>
        <dbReference type="ARBA" id="ARBA00022692"/>
    </source>
</evidence>
<dbReference type="SUPFAM" id="SSF161098">
    <property type="entry name" value="MetI-like"/>
    <property type="match status" value="1"/>
</dbReference>
<evidence type="ECO:0000313" key="9">
    <source>
        <dbReference type="EMBL" id="MBD2866998.1"/>
    </source>
</evidence>
<keyword evidence="5 7" id="KW-1133">Transmembrane helix</keyword>
<name>A0A927CF96_9BACL</name>
<evidence type="ECO:0000256" key="5">
    <source>
        <dbReference type="ARBA" id="ARBA00022989"/>
    </source>
</evidence>
<evidence type="ECO:0000256" key="6">
    <source>
        <dbReference type="ARBA" id="ARBA00023136"/>
    </source>
</evidence>
<organism evidence="9 10">
    <name type="scientific">Paenibacillus arenilitoris</name>
    <dbReference type="NCBI Taxonomy" id="2772299"/>
    <lineage>
        <taxon>Bacteria</taxon>
        <taxon>Bacillati</taxon>
        <taxon>Bacillota</taxon>
        <taxon>Bacilli</taxon>
        <taxon>Bacillales</taxon>
        <taxon>Paenibacillaceae</taxon>
        <taxon>Paenibacillus</taxon>
    </lineage>
</organism>
<evidence type="ECO:0000259" key="8">
    <source>
        <dbReference type="PROSITE" id="PS50928"/>
    </source>
</evidence>
<keyword evidence="10" id="KW-1185">Reference proteome</keyword>
<keyword evidence="4 7" id="KW-0812">Transmembrane</keyword>
<comment type="caution">
    <text evidence="9">The sequence shown here is derived from an EMBL/GenBank/DDBJ whole genome shotgun (WGS) entry which is preliminary data.</text>
</comment>
<accession>A0A927CF96</accession>
<dbReference type="GO" id="GO:0005886">
    <property type="term" value="C:plasma membrane"/>
    <property type="evidence" value="ECO:0007669"/>
    <property type="project" value="UniProtKB-SubCell"/>
</dbReference>